<comment type="function">
    <text evidence="9">Part of the Sec protein translocase complex. Interacts with the SecYEG preprotein conducting channel. SecDF uses the proton motive force (PMF) to complete protein translocation after the ATP-dependent function of SecA.</text>
</comment>
<comment type="subunit">
    <text evidence="9">Forms a complex with SecF. Part of the essential Sec protein translocation apparatus which comprises SecA, SecYEG and auxiliary proteins SecDF. Other proteins may also be involved.</text>
</comment>
<keyword evidence="5 9" id="KW-0653">Protein transport</keyword>
<evidence type="ECO:0000313" key="14">
    <source>
        <dbReference type="Proteomes" id="UP000740557"/>
    </source>
</evidence>
<dbReference type="Gene3D" id="3.30.70.3400">
    <property type="match status" value="1"/>
</dbReference>
<keyword evidence="3 9" id="KW-1003">Cell membrane</keyword>
<evidence type="ECO:0000259" key="10">
    <source>
        <dbReference type="Pfam" id="PF02355"/>
    </source>
</evidence>
<dbReference type="Pfam" id="PF22599">
    <property type="entry name" value="SecDF_P1_head"/>
    <property type="match status" value="1"/>
</dbReference>
<dbReference type="SUPFAM" id="SSF82866">
    <property type="entry name" value="Multidrug efflux transporter AcrB transmembrane domain"/>
    <property type="match status" value="1"/>
</dbReference>
<dbReference type="GO" id="GO:0065002">
    <property type="term" value="P:intracellular protein transmembrane transport"/>
    <property type="evidence" value="ECO:0007669"/>
    <property type="project" value="UniProtKB-UniRule"/>
</dbReference>
<organism evidence="13 14">
    <name type="scientific">candidate division WWE3 bacterium</name>
    <dbReference type="NCBI Taxonomy" id="2053526"/>
    <lineage>
        <taxon>Bacteria</taxon>
        <taxon>Katanobacteria</taxon>
    </lineage>
</organism>
<dbReference type="GO" id="GO:0043952">
    <property type="term" value="P:protein transport by the Sec complex"/>
    <property type="evidence" value="ECO:0007669"/>
    <property type="project" value="UniProtKB-UniRule"/>
</dbReference>
<dbReference type="Gene3D" id="1.20.1640.10">
    <property type="entry name" value="Multidrug efflux transporter AcrB transmembrane domain"/>
    <property type="match status" value="1"/>
</dbReference>
<dbReference type="InterPro" id="IPR005791">
    <property type="entry name" value="SecD"/>
</dbReference>
<reference evidence="13" key="1">
    <citation type="submission" date="2020-04" db="EMBL/GenBank/DDBJ databases">
        <authorList>
            <person name="Zhang T."/>
        </authorList>
    </citation>
    <scope>NUCLEOTIDE SEQUENCE</scope>
    <source>
        <strain evidence="13">HKST-UBA79</strain>
    </source>
</reference>
<accession>A0A955EBW3</accession>
<comment type="similarity">
    <text evidence="9">Belongs to the SecD/SecF family. SecD subfamily.</text>
</comment>
<evidence type="ECO:0000256" key="1">
    <source>
        <dbReference type="ARBA" id="ARBA00004651"/>
    </source>
</evidence>
<dbReference type="NCBIfam" id="TIGR01129">
    <property type="entry name" value="secD"/>
    <property type="match status" value="1"/>
</dbReference>
<dbReference type="Proteomes" id="UP000740557">
    <property type="component" value="Unassembled WGS sequence"/>
</dbReference>
<dbReference type="InterPro" id="IPR055344">
    <property type="entry name" value="SecD_SecF_C_bact"/>
</dbReference>
<keyword evidence="6 9" id="KW-1133">Transmembrane helix</keyword>
<dbReference type="InterPro" id="IPR048631">
    <property type="entry name" value="SecD_1st"/>
</dbReference>
<dbReference type="Pfam" id="PF02355">
    <property type="entry name" value="SecD_SecF_C"/>
    <property type="match status" value="1"/>
</dbReference>
<dbReference type="PANTHER" id="PTHR30081:SF1">
    <property type="entry name" value="PROTEIN TRANSLOCASE SUBUNIT SECD"/>
    <property type="match status" value="1"/>
</dbReference>
<comment type="caution">
    <text evidence="9">Lacks conserved residue(s) required for the propagation of feature annotation.</text>
</comment>
<dbReference type="AlphaFoldDB" id="A0A955EBW3"/>
<dbReference type="HAMAP" id="MF_01463_B">
    <property type="entry name" value="SecD_B"/>
    <property type="match status" value="1"/>
</dbReference>
<name>A0A955EBW3_UNCKA</name>
<dbReference type="GO" id="GO:0006605">
    <property type="term" value="P:protein targeting"/>
    <property type="evidence" value="ECO:0007669"/>
    <property type="project" value="UniProtKB-UniRule"/>
</dbReference>
<evidence type="ECO:0000256" key="3">
    <source>
        <dbReference type="ARBA" id="ARBA00022475"/>
    </source>
</evidence>
<dbReference type="GO" id="GO:0015450">
    <property type="term" value="F:protein-transporting ATPase activity"/>
    <property type="evidence" value="ECO:0007669"/>
    <property type="project" value="InterPro"/>
</dbReference>
<dbReference type="Pfam" id="PF21760">
    <property type="entry name" value="SecD_1st"/>
    <property type="match status" value="1"/>
</dbReference>
<feature type="transmembrane region" description="Helical" evidence="9">
    <location>
        <begin position="293"/>
        <end position="314"/>
    </location>
</feature>
<keyword evidence="8 9" id="KW-0472">Membrane</keyword>
<feature type="transmembrane region" description="Helical" evidence="9">
    <location>
        <begin position="421"/>
        <end position="440"/>
    </location>
</feature>
<proteinExistence type="inferred from homology"/>
<dbReference type="InterPro" id="IPR054384">
    <property type="entry name" value="SecDF_P1_head"/>
</dbReference>
<feature type="domain" description="Protein export membrane protein SecD/SecF C-terminal" evidence="10">
    <location>
        <begin position="277"/>
        <end position="445"/>
    </location>
</feature>
<dbReference type="InterPro" id="IPR022813">
    <property type="entry name" value="SecD/SecF_arch_bac"/>
</dbReference>
<feature type="domain" description="Protein translocase subunit SecDF P1" evidence="11">
    <location>
        <begin position="88"/>
        <end position="147"/>
    </location>
</feature>
<keyword evidence="4 9" id="KW-0812">Transmembrane</keyword>
<feature type="transmembrane region" description="Helical" evidence="9">
    <location>
        <begin position="321"/>
        <end position="341"/>
    </location>
</feature>
<protein>
    <recommendedName>
        <fullName evidence="9">Protein translocase subunit SecD</fullName>
    </recommendedName>
</protein>
<dbReference type="PANTHER" id="PTHR30081">
    <property type="entry name" value="PROTEIN-EXPORT MEMBRANE PROTEIN SEC"/>
    <property type="match status" value="1"/>
</dbReference>
<evidence type="ECO:0000256" key="5">
    <source>
        <dbReference type="ARBA" id="ARBA00022927"/>
    </source>
</evidence>
<keyword evidence="7 9" id="KW-0811">Translocation</keyword>
<comment type="caution">
    <text evidence="13">The sequence shown here is derived from an EMBL/GenBank/DDBJ whole genome shotgun (WGS) entry which is preliminary data.</text>
</comment>
<dbReference type="EMBL" id="JAGQNX010000089">
    <property type="protein sequence ID" value="MCA9308452.1"/>
    <property type="molecule type" value="Genomic_DNA"/>
</dbReference>
<gene>
    <name evidence="9 13" type="primary">secD</name>
    <name evidence="13" type="ORF">KC980_02990</name>
</gene>
<evidence type="ECO:0000256" key="8">
    <source>
        <dbReference type="ARBA" id="ARBA00023136"/>
    </source>
</evidence>
<feature type="domain" description="SecDF P1 head subdomain" evidence="12">
    <location>
        <begin position="173"/>
        <end position="275"/>
    </location>
</feature>
<feature type="transmembrane region" description="Helical" evidence="9">
    <location>
        <begin position="399"/>
        <end position="415"/>
    </location>
</feature>
<dbReference type="InterPro" id="IPR048634">
    <property type="entry name" value="SecD_SecF_C"/>
</dbReference>
<reference evidence="13" key="2">
    <citation type="journal article" date="2021" name="Microbiome">
        <title>Successional dynamics and alternative stable states in a saline activated sludge microbial community over 9 years.</title>
        <authorList>
            <person name="Wang Y."/>
            <person name="Ye J."/>
            <person name="Ju F."/>
            <person name="Liu L."/>
            <person name="Boyd J.A."/>
            <person name="Deng Y."/>
            <person name="Parks D.H."/>
            <person name="Jiang X."/>
            <person name="Yin X."/>
            <person name="Woodcroft B.J."/>
            <person name="Tyson G.W."/>
            <person name="Hugenholtz P."/>
            <person name="Polz M.F."/>
            <person name="Zhang T."/>
        </authorList>
    </citation>
    <scope>NUCLEOTIDE SEQUENCE</scope>
    <source>
        <strain evidence="13">HKST-UBA79</strain>
    </source>
</reference>
<feature type="transmembrane region" description="Helical" evidence="9">
    <location>
        <begin position="347"/>
        <end position="368"/>
    </location>
</feature>
<sequence length="455" mass="48789">MKLYLKLVFISIIATLSLLITLPRVPLNFSIAGKSINSYVGGYAFRVGDSIWDFTEFKQGLDIAGGIRLVLQADMSDLPEASRADALDSAASIIERRVNLFGVSEPSITTLQSGDNYQLVVEIPGVDDVGAAVSLIGRTAQLRFRELAPDVDFENTNYLTLVTDPQNWVDTDLGGSDLISADVVFSNNSKTVTDAPSIALNFTTEGRVKFSDIAKRNINKPIGVYLDDSPFPLSAPVVSPDLANGVTQNPIITGNFSLEDANTLSLQIQAGALPVPVQVVEQKTVGASLGNNILHASVFAGTVGLVFVLIFMLINYGKLGLIANMGLLIYIFITLAIFKVIPVVLTLPGIAGFILSVGMAVDASILIFERIKEEVRWGTPNNLALRFGFDRAWSSIKDANSSSLITAFILFYFGTGPVKGFAVTLAIGILVALFTTLYVVKTFTLVFMGGSNANS</sequence>
<evidence type="ECO:0000256" key="9">
    <source>
        <dbReference type="HAMAP-Rule" id="MF_01463"/>
    </source>
</evidence>
<dbReference type="NCBIfam" id="TIGR00916">
    <property type="entry name" value="2A0604s01"/>
    <property type="match status" value="1"/>
</dbReference>
<evidence type="ECO:0000259" key="11">
    <source>
        <dbReference type="Pfam" id="PF21760"/>
    </source>
</evidence>
<evidence type="ECO:0000256" key="6">
    <source>
        <dbReference type="ARBA" id="ARBA00022989"/>
    </source>
</evidence>
<dbReference type="Gene3D" id="3.30.1360.200">
    <property type="match status" value="1"/>
</dbReference>
<evidence type="ECO:0000256" key="4">
    <source>
        <dbReference type="ARBA" id="ARBA00022692"/>
    </source>
</evidence>
<evidence type="ECO:0000256" key="2">
    <source>
        <dbReference type="ARBA" id="ARBA00022448"/>
    </source>
</evidence>
<evidence type="ECO:0000259" key="12">
    <source>
        <dbReference type="Pfam" id="PF22599"/>
    </source>
</evidence>
<keyword evidence="2 9" id="KW-0813">Transport</keyword>
<comment type="subcellular location">
    <subcellularLocation>
        <location evidence="1 9">Cell membrane</location>
        <topology evidence="1 9">Multi-pass membrane protein</topology>
    </subcellularLocation>
</comment>
<evidence type="ECO:0000313" key="13">
    <source>
        <dbReference type="EMBL" id="MCA9308452.1"/>
    </source>
</evidence>
<evidence type="ECO:0000256" key="7">
    <source>
        <dbReference type="ARBA" id="ARBA00023010"/>
    </source>
</evidence>
<dbReference type="GO" id="GO:0005886">
    <property type="term" value="C:plasma membrane"/>
    <property type="evidence" value="ECO:0007669"/>
    <property type="project" value="UniProtKB-SubCell"/>
</dbReference>